<dbReference type="GO" id="GO:0042450">
    <property type="term" value="P:L-arginine biosynthetic process via ornithine"/>
    <property type="evidence" value="ECO:0007669"/>
    <property type="project" value="UniProtKB-UniRule"/>
</dbReference>
<dbReference type="PROSITE" id="PS00163">
    <property type="entry name" value="FUMARATE_LYASES"/>
    <property type="match status" value="1"/>
</dbReference>
<dbReference type="PRINTS" id="PR00145">
    <property type="entry name" value="ARGSUCLYASE"/>
</dbReference>
<comment type="subcellular location">
    <subcellularLocation>
        <location evidence="2 10">Cytoplasm</location>
    </subcellularLocation>
</comment>
<evidence type="ECO:0000313" key="13">
    <source>
        <dbReference type="EMBL" id="MBM7555879.1"/>
    </source>
</evidence>
<dbReference type="Pfam" id="PF14698">
    <property type="entry name" value="ASL_C2"/>
    <property type="match status" value="1"/>
</dbReference>
<feature type="domain" description="Fumarate lyase N-terminal" evidence="11">
    <location>
        <begin position="6"/>
        <end position="300"/>
    </location>
</feature>
<evidence type="ECO:0000256" key="9">
    <source>
        <dbReference type="ARBA" id="ARBA00023239"/>
    </source>
</evidence>
<dbReference type="InterPro" id="IPR020557">
    <property type="entry name" value="Fumarate_lyase_CS"/>
</dbReference>
<accession>A0A939BQ35</accession>
<comment type="similarity">
    <text evidence="10">Belongs to the lyase 1 family. Argininosuccinate lyase subfamily.</text>
</comment>
<gene>
    <name evidence="10" type="primary">argH</name>
    <name evidence="13" type="ORF">JOC47_000713</name>
</gene>
<dbReference type="AlphaFoldDB" id="A0A939BQ35"/>
<comment type="similarity">
    <text evidence="4">In the N-terminal section; belongs to the lyase 1 family. Argininosuccinate lyase subfamily.</text>
</comment>
<keyword evidence="6 10" id="KW-0963">Cytoplasm</keyword>
<dbReference type="EMBL" id="JAFBDQ010000003">
    <property type="protein sequence ID" value="MBM7555879.1"/>
    <property type="molecule type" value="Genomic_DNA"/>
</dbReference>
<evidence type="ECO:0000259" key="11">
    <source>
        <dbReference type="Pfam" id="PF00206"/>
    </source>
</evidence>
<dbReference type="RefSeq" id="WP_204700596.1">
    <property type="nucleotide sequence ID" value="NZ_JAFBDQ010000003.1"/>
</dbReference>
<dbReference type="NCBIfam" id="TIGR00838">
    <property type="entry name" value="argH"/>
    <property type="match status" value="1"/>
</dbReference>
<protein>
    <recommendedName>
        <fullName evidence="5 10">Argininosuccinate lyase</fullName>
        <shortName evidence="10">ASAL</shortName>
        <ecNumber evidence="5 10">4.3.2.1</ecNumber>
    </recommendedName>
    <alternativeName>
        <fullName evidence="10">Arginosuccinase</fullName>
    </alternativeName>
</protein>
<evidence type="ECO:0000256" key="4">
    <source>
        <dbReference type="ARBA" id="ARBA00005552"/>
    </source>
</evidence>
<dbReference type="Proteomes" id="UP000774000">
    <property type="component" value="Unassembled WGS sequence"/>
</dbReference>
<keyword evidence="7 10" id="KW-0055">Arginine biosynthesis</keyword>
<reference evidence="13" key="1">
    <citation type="submission" date="2021-01" db="EMBL/GenBank/DDBJ databases">
        <title>Genomic Encyclopedia of Type Strains, Phase IV (KMG-IV): sequencing the most valuable type-strain genomes for metagenomic binning, comparative biology and taxonomic classification.</title>
        <authorList>
            <person name="Goeker M."/>
        </authorList>
    </citation>
    <scope>NUCLEOTIDE SEQUENCE</scope>
    <source>
        <strain evidence="13">DSM 23230</strain>
    </source>
</reference>
<comment type="caution">
    <text evidence="13">The sequence shown here is derived from an EMBL/GenBank/DDBJ whole genome shotgun (WGS) entry which is preliminary data.</text>
</comment>
<evidence type="ECO:0000256" key="10">
    <source>
        <dbReference type="HAMAP-Rule" id="MF_00006"/>
    </source>
</evidence>
<sequence>MKLWSGRFEDDTDKLVEEFNASIGFDYKLYKYDIEGSIAHAKMLAKCDIITETDKNKIIAGLEEILSEIEEGEFEFSVELEDIHMNIEHKLTEKIGSVGGKLHTARSRNDQVALDIRLYLRDQIKQVQGLLQQLQDVLLSLGEEHIDIIMPGYTHLQRAQPIRLAHHLVAYQQKLKRDYERLEDCYQRVNVLPLGSGALAGTKFDIDREFVAQELEFNSVSQNSLDAVSERDFVIEFLSAASTIMMHLSRFSEELILWSSSEFDFIEISDAFCTGSSIMPQKKNPDIPELIRGKTGRVYGHLMQLLTTMKGLPLAYNKDMQEDKEGLFDTVDTLKKTLELMARMLNNTEFKKDNMKESTERGFVNATDVADYLVDNGIPFREAHEIVGKAVLYCDKHNKKLAELSLNKWQEFSDVFSSDIYDAITIENCVDARDTIGGPAKKEVLKVIQEEKELVTSEASSEIWGDC</sequence>
<keyword evidence="9 10" id="KW-0456">Lyase</keyword>
<dbReference type="Gene3D" id="1.10.275.10">
    <property type="entry name" value="Fumarase/aspartase (N-terminal domain)"/>
    <property type="match status" value="1"/>
</dbReference>
<evidence type="ECO:0000256" key="3">
    <source>
        <dbReference type="ARBA" id="ARBA00004941"/>
    </source>
</evidence>
<dbReference type="Gene3D" id="1.10.40.30">
    <property type="entry name" value="Fumarase/aspartase (C-terminal domain)"/>
    <property type="match status" value="1"/>
</dbReference>
<evidence type="ECO:0000256" key="2">
    <source>
        <dbReference type="ARBA" id="ARBA00004496"/>
    </source>
</evidence>
<dbReference type="InterPro" id="IPR022761">
    <property type="entry name" value="Fumarate_lyase_N"/>
</dbReference>
<keyword evidence="14" id="KW-1185">Reference proteome</keyword>
<dbReference type="HAMAP" id="MF_00006">
    <property type="entry name" value="Arg_succ_lyase"/>
    <property type="match status" value="1"/>
</dbReference>
<dbReference type="InterPro" id="IPR009049">
    <property type="entry name" value="Argininosuccinate_lyase"/>
</dbReference>
<dbReference type="GO" id="GO:0004056">
    <property type="term" value="F:argininosuccinate lyase activity"/>
    <property type="evidence" value="ECO:0007669"/>
    <property type="project" value="UniProtKB-UniRule"/>
</dbReference>
<dbReference type="PRINTS" id="PR00149">
    <property type="entry name" value="FUMRATELYASE"/>
</dbReference>
<dbReference type="Pfam" id="PF00206">
    <property type="entry name" value="Lyase_1"/>
    <property type="match status" value="1"/>
</dbReference>
<dbReference type="Gene3D" id="1.20.200.10">
    <property type="entry name" value="Fumarase/aspartase (Central domain)"/>
    <property type="match status" value="1"/>
</dbReference>
<name>A0A939BQ35_9FIRM</name>
<dbReference type="SUPFAM" id="SSF48557">
    <property type="entry name" value="L-aspartase-like"/>
    <property type="match status" value="1"/>
</dbReference>
<evidence type="ECO:0000256" key="8">
    <source>
        <dbReference type="ARBA" id="ARBA00022605"/>
    </source>
</evidence>
<dbReference type="InterPro" id="IPR029419">
    <property type="entry name" value="Arg_succ_lyase_C"/>
</dbReference>
<evidence type="ECO:0000256" key="1">
    <source>
        <dbReference type="ARBA" id="ARBA00000985"/>
    </source>
</evidence>
<keyword evidence="8 10" id="KW-0028">Amino-acid biosynthesis</keyword>
<dbReference type="InterPro" id="IPR008948">
    <property type="entry name" value="L-Aspartase-like"/>
</dbReference>
<dbReference type="CDD" id="cd01359">
    <property type="entry name" value="Argininosuccinate_lyase"/>
    <property type="match status" value="1"/>
</dbReference>
<evidence type="ECO:0000256" key="6">
    <source>
        <dbReference type="ARBA" id="ARBA00022490"/>
    </source>
</evidence>
<dbReference type="EC" id="4.3.2.1" evidence="5 10"/>
<dbReference type="FunFam" id="1.10.275.10:FF:000002">
    <property type="entry name" value="Argininosuccinate lyase"/>
    <property type="match status" value="1"/>
</dbReference>
<dbReference type="FunFam" id="1.20.200.10:FF:000006">
    <property type="entry name" value="Argininosuccinate lyase"/>
    <property type="match status" value="1"/>
</dbReference>
<comment type="pathway">
    <text evidence="3 10">Amino-acid biosynthesis; L-arginine biosynthesis; L-arginine from L-ornithine and carbamoyl phosphate: step 3/3.</text>
</comment>
<dbReference type="GO" id="GO:0005829">
    <property type="term" value="C:cytosol"/>
    <property type="evidence" value="ECO:0007669"/>
    <property type="project" value="TreeGrafter"/>
</dbReference>
<evidence type="ECO:0000256" key="5">
    <source>
        <dbReference type="ARBA" id="ARBA00012338"/>
    </source>
</evidence>
<dbReference type="FunFam" id="1.10.40.30:FF:000001">
    <property type="entry name" value="Argininosuccinate lyase"/>
    <property type="match status" value="1"/>
</dbReference>
<dbReference type="PANTHER" id="PTHR43814">
    <property type="entry name" value="ARGININOSUCCINATE LYASE"/>
    <property type="match status" value="1"/>
</dbReference>
<dbReference type="InterPro" id="IPR000362">
    <property type="entry name" value="Fumarate_lyase_fam"/>
</dbReference>
<dbReference type="InterPro" id="IPR024083">
    <property type="entry name" value="Fumarase/histidase_N"/>
</dbReference>
<dbReference type="PANTHER" id="PTHR43814:SF1">
    <property type="entry name" value="ARGININOSUCCINATE LYASE"/>
    <property type="match status" value="1"/>
</dbReference>
<proteinExistence type="inferred from homology"/>
<evidence type="ECO:0000313" key="14">
    <source>
        <dbReference type="Proteomes" id="UP000774000"/>
    </source>
</evidence>
<comment type="catalytic activity">
    <reaction evidence="1 10">
        <text>2-(N(omega)-L-arginino)succinate = fumarate + L-arginine</text>
        <dbReference type="Rhea" id="RHEA:24020"/>
        <dbReference type="ChEBI" id="CHEBI:29806"/>
        <dbReference type="ChEBI" id="CHEBI:32682"/>
        <dbReference type="ChEBI" id="CHEBI:57472"/>
        <dbReference type="EC" id="4.3.2.1"/>
    </reaction>
</comment>
<organism evidence="13 14">
    <name type="scientific">Halanaerobacter jeridensis</name>
    <dbReference type="NCBI Taxonomy" id="706427"/>
    <lineage>
        <taxon>Bacteria</taxon>
        <taxon>Bacillati</taxon>
        <taxon>Bacillota</taxon>
        <taxon>Clostridia</taxon>
        <taxon>Halanaerobiales</taxon>
        <taxon>Halobacteroidaceae</taxon>
        <taxon>Halanaerobacter</taxon>
    </lineage>
</organism>
<evidence type="ECO:0000256" key="7">
    <source>
        <dbReference type="ARBA" id="ARBA00022571"/>
    </source>
</evidence>
<evidence type="ECO:0000259" key="12">
    <source>
        <dbReference type="Pfam" id="PF14698"/>
    </source>
</evidence>
<feature type="domain" description="Argininosuccinate lyase C-terminal" evidence="12">
    <location>
        <begin position="363"/>
        <end position="431"/>
    </location>
</feature>